<evidence type="ECO:0000259" key="2">
    <source>
        <dbReference type="Pfam" id="PF00724"/>
    </source>
</evidence>
<dbReference type="Pfam" id="PF00724">
    <property type="entry name" value="Oxidored_FMN"/>
    <property type="match status" value="1"/>
</dbReference>
<feature type="region of interest" description="Disordered" evidence="1">
    <location>
        <begin position="427"/>
        <end position="473"/>
    </location>
</feature>
<evidence type="ECO:0000313" key="4">
    <source>
        <dbReference type="Proteomes" id="UP000316270"/>
    </source>
</evidence>
<name>A0A517LLJ7_9PEZI</name>
<dbReference type="SUPFAM" id="SSF51395">
    <property type="entry name" value="FMN-linked oxidoreductases"/>
    <property type="match status" value="1"/>
</dbReference>
<dbReference type="EMBL" id="CP042199">
    <property type="protein sequence ID" value="QDS76446.1"/>
    <property type="molecule type" value="Genomic_DNA"/>
</dbReference>
<keyword evidence="4" id="KW-1185">Reference proteome</keyword>
<sequence>MSITRSRKRSRLEEFGPTIPDAEMDSTVSRAKLFSPLFIADGKIQLSHRVVMAPMTRNRGVPLTEETPEAPNRVWLADDLVAEYYEQRASKGGLIITEGIPPSIEAGAMPNVPGLFHEAHKAGWKKVVSKVHEKGGFIYAQLWHAGRAAIPQMSGVPSVSASATPWDDDEKYPFRTPFTKEKIAYRDFPPKEMSVEDIGRTISDYVTAAKLAIEIGFDGIEVNGGNGNLPDQFLHSNINKRIDAYGGTPEKRCKFVLDLVSALASAIGAPQIGVRLEPCGLYNHTRGTERVETWTYLCRELKKAHNLSYVHFIEPRFDRIDSDKEKEGFYASWSLPKVSNEVFRKAMGDTPCISAGGWDDKNCIKAVEEGQYDALAFAKWFASNPDLPKRLKHGYALEPYDRSRFYGGWDGREKGYVDYPFWESSSLNTKPADTKKRKPSGNGTDRDSAGEEQSVGEREGNVESKKRKTNGTA</sequence>
<feature type="compositionally biased region" description="Basic and acidic residues" evidence="1">
    <location>
        <begin position="444"/>
        <end position="464"/>
    </location>
</feature>
<dbReference type="InterPro" id="IPR013785">
    <property type="entry name" value="Aldolase_TIM"/>
</dbReference>
<protein>
    <recommendedName>
        <fullName evidence="2">NADH:flavin oxidoreductase/NADH oxidase N-terminal domain-containing protein</fullName>
    </recommendedName>
</protein>
<dbReference type="AlphaFoldDB" id="A0A517LLJ7"/>
<dbReference type="Gene3D" id="3.20.20.70">
    <property type="entry name" value="Aldolase class I"/>
    <property type="match status" value="1"/>
</dbReference>
<evidence type="ECO:0000313" key="3">
    <source>
        <dbReference type="EMBL" id="QDS76446.1"/>
    </source>
</evidence>
<dbReference type="Proteomes" id="UP000316270">
    <property type="component" value="Chromosome 15"/>
</dbReference>
<dbReference type="GO" id="GO:0010181">
    <property type="term" value="F:FMN binding"/>
    <property type="evidence" value="ECO:0007669"/>
    <property type="project" value="InterPro"/>
</dbReference>
<dbReference type="PANTHER" id="PTHR22893:SF93">
    <property type="entry name" value="HYPOTHETICAL OXIDOREDUCTASE (EUROFUNG)"/>
    <property type="match status" value="1"/>
</dbReference>
<dbReference type="GO" id="GO:0016491">
    <property type="term" value="F:oxidoreductase activity"/>
    <property type="evidence" value="ECO:0007669"/>
    <property type="project" value="InterPro"/>
</dbReference>
<feature type="domain" description="NADH:flavin oxidoreductase/NADH oxidase N-terminal" evidence="2">
    <location>
        <begin position="32"/>
        <end position="397"/>
    </location>
</feature>
<dbReference type="PANTHER" id="PTHR22893">
    <property type="entry name" value="NADH OXIDOREDUCTASE-RELATED"/>
    <property type="match status" value="1"/>
</dbReference>
<dbReference type="InterPro" id="IPR001155">
    <property type="entry name" value="OxRdtase_FMN_N"/>
</dbReference>
<proteinExistence type="predicted"/>
<accession>A0A517LLJ7</accession>
<dbReference type="STRING" id="50376.A0A517LLJ7"/>
<reference evidence="3 4" key="1">
    <citation type="submission" date="2019-07" db="EMBL/GenBank/DDBJ databases">
        <title>Finished genome of Venturia effusa.</title>
        <authorList>
            <person name="Young C.A."/>
            <person name="Cox M.P."/>
            <person name="Ganley A.R.D."/>
            <person name="David W.J."/>
        </authorList>
    </citation>
    <scope>NUCLEOTIDE SEQUENCE [LARGE SCALE GENOMIC DNA]</scope>
    <source>
        <strain evidence="4">albino</strain>
    </source>
</reference>
<dbReference type="InterPro" id="IPR045247">
    <property type="entry name" value="Oye-like"/>
</dbReference>
<dbReference type="CDD" id="cd02933">
    <property type="entry name" value="OYE_like_FMN"/>
    <property type="match status" value="1"/>
</dbReference>
<organism evidence="3 4">
    <name type="scientific">Venturia effusa</name>
    <dbReference type="NCBI Taxonomy" id="50376"/>
    <lineage>
        <taxon>Eukaryota</taxon>
        <taxon>Fungi</taxon>
        <taxon>Dikarya</taxon>
        <taxon>Ascomycota</taxon>
        <taxon>Pezizomycotina</taxon>
        <taxon>Dothideomycetes</taxon>
        <taxon>Pleosporomycetidae</taxon>
        <taxon>Venturiales</taxon>
        <taxon>Venturiaceae</taxon>
        <taxon>Venturia</taxon>
    </lineage>
</organism>
<dbReference type="OrthoDB" id="276546at2759"/>
<feature type="region of interest" description="Disordered" evidence="1">
    <location>
        <begin position="1"/>
        <end position="20"/>
    </location>
</feature>
<evidence type="ECO:0000256" key="1">
    <source>
        <dbReference type="SAM" id="MobiDB-lite"/>
    </source>
</evidence>
<feature type="compositionally biased region" description="Basic residues" evidence="1">
    <location>
        <begin position="1"/>
        <end position="10"/>
    </location>
</feature>
<gene>
    <name evidence="3" type="ORF">FKW77_004548</name>
</gene>